<dbReference type="STRING" id="1423815.FC27_GL001100"/>
<dbReference type="PANTHER" id="PTHR40076">
    <property type="entry name" value="MEMBRANE PROTEIN-RELATED"/>
    <property type="match status" value="1"/>
</dbReference>
<name>A0A0R1SM52_9LACO</name>
<comment type="caution">
    <text evidence="2">The sequence shown here is derived from an EMBL/GenBank/DDBJ whole genome shotgun (WGS) entry which is preliminary data.</text>
</comment>
<feature type="transmembrane region" description="Helical" evidence="1">
    <location>
        <begin position="99"/>
        <end position="120"/>
    </location>
</feature>
<proteinExistence type="predicted"/>
<keyword evidence="1" id="KW-0472">Membrane</keyword>
<dbReference type="AlphaFoldDB" id="A0A0R1SM52"/>
<reference evidence="2 3" key="1">
    <citation type="journal article" date="2015" name="Genome Announc.">
        <title>Expanding the biotechnology potential of lactobacilli through comparative genomics of 213 strains and associated genera.</title>
        <authorList>
            <person name="Sun Z."/>
            <person name="Harris H.M."/>
            <person name="McCann A."/>
            <person name="Guo C."/>
            <person name="Argimon S."/>
            <person name="Zhang W."/>
            <person name="Yang X."/>
            <person name="Jeffery I.B."/>
            <person name="Cooney J.C."/>
            <person name="Kagawa T.F."/>
            <person name="Liu W."/>
            <person name="Song Y."/>
            <person name="Salvetti E."/>
            <person name="Wrobel A."/>
            <person name="Rasinkangas P."/>
            <person name="Parkhill J."/>
            <person name="Rea M.C."/>
            <person name="O'Sullivan O."/>
            <person name="Ritari J."/>
            <person name="Douillard F.P."/>
            <person name="Paul Ross R."/>
            <person name="Yang R."/>
            <person name="Briner A.E."/>
            <person name="Felis G.E."/>
            <person name="de Vos W.M."/>
            <person name="Barrangou R."/>
            <person name="Klaenhammer T.R."/>
            <person name="Caufield P.W."/>
            <person name="Cui Y."/>
            <person name="Zhang H."/>
            <person name="O'Toole P.W."/>
        </authorList>
    </citation>
    <scope>NUCLEOTIDE SEQUENCE [LARGE SCALE GENOMIC DNA]</scope>
    <source>
        <strain evidence="2 3">DSM 14857</strain>
    </source>
</reference>
<dbReference type="InterPro" id="IPR010380">
    <property type="entry name" value="DUF975"/>
</dbReference>
<dbReference type="OrthoDB" id="2274703at2"/>
<gene>
    <name evidence="2" type="ORF">FC27_GL001100</name>
</gene>
<keyword evidence="1" id="KW-0812">Transmembrane</keyword>
<evidence type="ECO:0000256" key="1">
    <source>
        <dbReference type="SAM" id="Phobius"/>
    </source>
</evidence>
<organism evidence="2 3">
    <name type="scientific">Companilactobacillus versmoldensis DSM 14857 = KCTC 3814</name>
    <dbReference type="NCBI Taxonomy" id="1423815"/>
    <lineage>
        <taxon>Bacteria</taxon>
        <taxon>Bacillati</taxon>
        <taxon>Bacillota</taxon>
        <taxon>Bacilli</taxon>
        <taxon>Lactobacillales</taxon>
        <taxon>Lactobacillaceae</taxon>
        <taxon>Companilactobacillus</taxon>
    </lineage>
</organism>
<dbReference type="Proteomes" id="UP000051647">
    <property type="component" value="Unassembled WGS sequence"/>
</dbReference>
<feature type="transmembrane region" description="Helical" evidence="1">
    <location>
        <begin position="141"/>
        <end position="159"/>
    </location>
</feature>
<dbReference type="EMBL" id="AZFA01000022">
    <property type="protein sequence ID" value="KRL66027.1"/>
    <property type="molecule type" value="Genomic_DNA"/>
</dbReference>
<feature type="transmembrane region" description="Helical" evidence="1">
    <location>
        <begin position="29"/>
        <end position="48"/>
    </location>
</feature>
<feature type="transmembrane region" description="Helical" evidence="1">
    <location>
        <begin position="165"/>
        <end position="184"/>
    </location>
</feature>
<keyword evidence="1" id="KW-1133">Transmembrane helix</keyword>
<protein>
    <submittedName>
        <fullName evidence="2">Integral membrane protein</fullName>
    </submittedName>
</protein>
<accession>A0A0R1SM52</accession>
<dbReference type="PATRIC" id="fig|1423815.3.peg.1124"/>
<dbReference type="PANTHER" id="PTHR40076:SF1">
    <property type="entry name" value="MEMBRANE PROTEIN"/>
    <property type="match status" value="1"/>
</dbReference>
<dbReference type="eggNOG" id="COG5523">
    <property type="taxonomic scope" value="Bacteria"/>
</dbReference>
<dbReference type="RefSeq" id="WP_010625002.1">
    <property type="nucleotide sequence ID" value="NZ_AZFA01000022.1"/>
</dbReference>
<evidence type="ECO:0000313" key="2">
    <source>
        <dbReference type="EMBL" id="KRL66027.1"/>
    </source>
</evidence>
<keyword evidence="3" id="KW-1185">Reference proteome</keyword>
<sequence>MNTTNLRRISASEINREARQVFRSNFKDIIVLNIVPILMRIIGMFFLVQMYRSWLSGLGISLSDPQAASQKMTEISQSIISNPGSASKYAFTLTPQTSIFVFAAGLFFFLICVGIGYSILDKYRNQNYQIRTIADQFQVFSGKYFFAIIFLAVIFNMIVEAGLAFFFIIGIWFMLIFSQSFYIYKGDADRQERVGLGQTFSTFARSSILVRGYKWTLLWLFVQFFLWEIVNLITREIFSIVLHPYEQTVLAIFYDKVEKAKIEQAKAQATN</sequence>
<evidence type="ECO:0000313" key="3">
    <source>
        <dbReference type="Proteomes" id="UP000051647"/>
    </source>
</evidence>